<keyword evidence="3" id="KW-1185">Reference proteome</keyword>
<protein>
    <submittedName>
        <fullName evidence="2">UPF0225 protein Spro_2712</fullName>
    </submittedName>
</protein>
<dbReference type="InterPro" id="IPR032710">
    <property type="entry name" value="NTF2-like_dom_sf"/>
</dbReference>
<dbReference type="InterPro" id="IPR048469">
    <property type="entry name" value="YchJ-like_M"/>
</dbReference>
<reference evidence="2 3" key="2">
    <citation type="journal article" date="2011" name="Mol. Biol. Evol.">
        <title>Unity in variety--the pan-genome of the Chlamydiae.</title>
        <authorList>
            <person name="Collingro A."/>
            <person name="Tischler P."/>
            <person name="Weinmaier T."/>
            <person name="Penz T."/>
            <person name="Heinz E."/>
            <person name="Brunham R.C."/>
            <person name="Read T.D."/>
            <person name="Bavoil P.M."/>
            <person name="Sachse K."/>
            <person name="Kahane S."/>
            <person name="Friedman M.G."/>
            <person name="Rattei T."/>
            <person name="Myers G.S."/>
            <person name="Horn M."/>
        </authorList>
    </citation>
    <scope>NUCLEOTIDE SEQUENCE [LARGE SCALE GENOMIC DNA]</scope>
    <source>
        <strain evidence="3">ATCC VR-1471 / Z</strain>
    </source>
</reference>
<dbReference type="eggNOG" id="COG3012">
    <property type="taxonomic scope" value="Bacteria"/>
</dbReference>
<gene>
    <name evidence="2" type="ordered locus">SNE_A18430</name>
</gene>
<accession>F8L382</accession>
<dbReference type="HOGENOM" id="CLU_099590_2_0_0"/>
<dbReference type="STRING" id="331113.SNE_A18430"/>
<dbReference type="SUPFAM" id="SSF54427">
    <property type="entry name" value="NTF2-like"/>
    <property type="match status" value="1"/>
</dbReference>
<reference key="1">
    <citation type="journal article" date="2011" name="Mol. Biol. Evol.">
        <title>Unity in variety -- the pan-genome of the Chlamydiae.</title>
        <authorList>
            <person name="Collingro A."/>
            <person name="Tischler P."/>
            <person name="Weinmaier T."/>
            <person name="Penz T."/>
            <person name="Heinz E."/>
            <person name="Brunham R.C."/>
            <person name="Read T.D."/>
            <person name="Bavoil P.M."/>
            <person name="Sachse K."/>
            <person name="Kahane S."/>
            <person name="Friedman M.G."/>
            <person name="Rattei T."/>
            <person name="Myers G.S.A."/>
            <person name="Horn M."/>
        </authorList>
    </citation>
    <scope>NUCLEOTIDE SEQUENCE</scope>
    <source>
        <strain>Z</strain>
    </source>
</reference>
<evidence type="ECO:0000313" key="2">
    <source>
        <dbReference type="EMBL" id="CCB89720.1"/>
    </source>
</evidence>
<dbReference type="Pfam" id="PF17775">
    <property type="entry name" value="YchJ_M-like"/>
    <property type="match status" value="1"/>
</dbReference>
<organism evidence="2 3">
    <name type="scientific">Simkania negevensis (strain ATCC VR-1471 / DSM 27360 / Z)</name>
    <dbReference type="NCBI Taxonomy" id="331113"/>
    <lineage>
        <taxon>Bacteria</taxon>
        <taxon>Pseudomonadati</taxon>
        <taxon>Chlamydiota</taxon>
        <taxon>Chlamydiia</taxon>
        <taxon>Parachlamydiales</taxon>
        <taxon>Simkaniaceae</taxon>
        <taxon>Simkania</taxon>
    </lineage>
</organism>
<dbReference type="AlphaFoldDB" id="F8L382"/>
<sequence length="126" mass="14368">MFCPCGSNKPFEGCCGPYLEGKKDAPTPEALMRSRYTAYSLGNLDYIEKTMRDNALGRFNRKASEKTLEKTTWIQLTVLNSKEEGDSGIVQFMASFKDNGEVHTMHELSTFKKINGKWYYVKGEFN</sequence>
<proteinExistence type="predicted"/>
<dbReference type="Gene3D" id="3.10.450.50">
    <property type="match status" value="1"/>
</dbReference>
<dbReference type="Proteomes" id="UP000000496">
    <property type="component" value="Chromosome gsn.131"/>
</dbReference>
<dbReference type="KEGG" id="sng:SNE_A18430"/>
<evidence type="ECO:0000259" key="1">
    <source>
        <dbReference type="Pfam" id="PF17775"/>
    </source>
</evidence>
<name>F8L382_SIMNZ</name>
<evidence type="ECO:0000313" key="3">
    <source>
        <dbReference type="Proteomes" id="UP000000496"/>
    </source>
</evidence>
<dbReference type="OrthoDB" id="21421at2"/>
<dbReference type="EMBL" id="FR872582">
    <property type="protein sequence ID" value="CCB89720.1"/>
    <property type="molecule type" value="Genomic_DNA"/>
</dbReference>
<dbReference type="RefSeq" id="WP_013944186.1">
    <property type="nucleotide sequence ID" value="NC_015713.1"/>
</dbReference>
<feature type="domain" description="YchJ-like middle NTF2-like" evidence="1">
    <location>
        <begin position="27"/>
        <end position="123"/>
    </location>
</feature>